<keyword evidence="2" id="KW-1185">Reference proteome</keyword>
<comment type="caution">
    <text evidence="1">The sequence shown here is derived from an EMBL/GenBank/DDBJ whole genome shotgun (WGS) entry which is preliminary data.</text>
</comment>
<reference evidence="2" key="1">
    <citation type="journal article" date="2023" name="Commun. Biol.">
        <title>Genome analysis of Parmales, the sister group of diatoms, reveals the evolutionary specialization of diatoms from phago-mixotrophs to photoautotrophs.</title>
        <authorList>
            <person name="Ban H."/>
            <person name="Sato S."/>
            <person name="Yoshikawa S."/>
            <person name="Yamada K."/>
            <person name="Nakamura Y."/>
            <person name="Ichinomiya M."/>
            <person name="Sato N."/>
            <person name="Blanc-Mathieu R."/>
            <person name="Endo H."/>
            <person name="Kuwata A."/>
            <person name="Ogata H."/>
        </authorList>
    </citation>
    <scope>NUCLEOTIDE SEQUENCE [LARGE SCALE GENOMIC DNA]</scope>
</reference>
<dbReference type="Proteomes" id="UP001165065">
    <property type="component" value="Unassembled WGS sequence"/>
</dbReference>
<dbReference type="EMBL" id="BRYA01000082">
    <property type="protein sequence ID" value="GMI38155.1"/>
    <property type="molecule type" value="Genomic_DNA"/>
</dbReference>
<proteinExistence type="predicted"/>
<dbReference type="SUPFAM" id="SSF81301">
    <property type="entry name" value="Nucleotidyltransferase"/>
    <property type="match status" value="1"/>
</dbReference>
<dbReference type="OrthoDB" id="206980at2759"/>
<dbReference type="AlphaFoldDB" id="A0A9W7GAL2"/>
<evidence type="ECO:0000313" key="2">
    <source>
        <dbReference type="Proteomes" id="UP001165065"/>
    </source>
</evidence>
<dbReference type="Pfam" id="PF02410">
    <property type="entry name" value="RsfS"/>
    <property type="match status" value="1"/>
</dbReference>
<dbReference type="Gene3D" id="3.30.460.10">
    <property type="entry name" value="Beta Polymerase, domain 2"/>
    <property type="match status" value="1"/>
</dbReference>
<dbReference type="InterPro" id="IPR043519">
    <property type="entry name" value="NT_sf"/>
</dbReference>
<accession>A0A9W7GAL2</accession>
<organism evidence="1 2">
    <name type="scientific">Triparma columacea</name>
    <dbReference type="NCBI Taxonomy" id="722753"/>
    <lineage>
        <taxon>Eukaryota</taxon>
        <taxon>Sar</taxon>
        <taxon>Stramenopiles</taxon>
        <taxon>Ochrophyta</taxon>
        <taxon>Bolidophyceae</taxon>
        <taxon>Parmales</taxon>
        <taxon>Triparmaceae</taxon>
        <taxon>Triparma</taxon>
    </lineage>
</organism>
<protein>
    <submittedName>
        <fullName evidence="1">Uncharacterized protein</fullName>
    </submittedName>
</protein>
<name>A0A9W7GAL2_9STRA</name>
<gene>
    <name evidence="1" type="ORF">TrCOL_g7965</name>
</gene>
<sequence>MEGTSAPQCRAIIAGIRSDVNGWLNLQGEMGEEDGDWMGEGLPGHLKVKVRDREGCTDEEIKEWRNIENMEGVEPYRGNTVGTGGGPRTRGASSVFNSGWVVLDYGDIVVNVMTERSRQFYDLDGLYMGEDEEIRMGDDDGDNGGYGEGEIEGVTKGGKGGGYEVDIVGMGWAEEGEIYGVGGRGGRYVNEDEDEDDPFWA</sequence>
<evidence type="ECO:0000313" key="1">
    <source>
        <dbReference type="EMBL" id="GMI38155.1"/>
    </source>
</evidence>